<dbReference type="Pfam" id="PF00917">
    <property type="entry name" value="MATH"/>
    <property type="match status" value="1"/>
</dbReference>
<sequence length="316" mass="36809">MGMMCHMFFVIFDRKICSRRNNLHNRASTEIRHAFEYIVAIRMSFDKGKKFVIKHVFENVKSLTSDEFANGTVEKHFDAFWKIRLFKHKNGDITPSLFCDSFETGHWSISTTCDVLVNGKPFKTGLKFEFGENSTNLNYWYIFKKDFHKYRIKDSARVEFHVKIDKMKTSDPSFSVHVVNNSENIIQKYGNSTAVILNTSLQNYKVSYLTEIIPNPETDLSFHFGFPTDGVKIQNTFFENPIDLPYYEYNGVIYNYTRQFFKTVEPIQIKLDYWYLTATGPVSMKIGGQFVPNYNYTTAASATTGLIMNNDNDMFQ</sequence>
<dbReference type="Pfam" id="PF03409">
    <property type="entry name" value="Glycoprotein"/>
    <property type="match status" value="1"/>
</dbReference>
<evidence type="ECO:0000313" key="3">
    <source>
        <dbReference type="Proteomes" id="UP000829354"/>
    </source>
</evidence>
<dbReference type="EMBL" id="CP092620">
    <property type="protein sequence ID" value="UMM12357.1"/>
    <property type="molecule type" value="Genomic_DNA"/>
</dbReference>
<evidence type="ECO:0000313" key="2">
    <source>
        <dbReference type="EMBL" id="UMM12357.1"/>
    </source>
</evidence>
<reference evidence="2 3" key="1">
    <citation type="submission" date="2022-04" db="EMBL/GenBank/DDBJ databases">
        <title>Chromosome-level reference genomes for two strains of Caenorhabditis briggsae: an improved platform for comparative genomics.</title>
        <authorList>
            <person name="Stevens L."/>
            <person name="Andersen E."/>
        </authorList>
    </citation>
    <scope>NUCLEOTIDE SEQUENCE [LARGE SCALE GENOMIC DNA]</scope>
    <source>
        <strain evidence="2">VX34</strain>
        <tissue evidence="2">Whole-organism</tissue>
    </source>
</reference>
<evidence type="ECO:0000259" key="1">
    <source>
        <dbReference type="Pfam" id="PF00917"/>
    </source>
</evidence>
<dbReference type="PANTHER" id="PTHR21733">
    <property type="entry name" value="CUB_2 DOMAIN-CONTAINING PROTEIN-RELATED-RELATED"/>
    <property type="match status" value="1"/>
</dbReference>
<keyword evidence="3" id="KW-1185">Reference proteome</keyword>
<proteinExistence type="predicted"/>
<dbReference type="AlphaFoldDB" id="A0AAE9E0I6"/>
<dbReference type="PANTHER" id="PTHR21733:SF7">
    <property type="entry name" value="CUB_2 DOMAIN-CONTAINING PROTEIN-RELATED"/>
    <property type="match status" value="1"/>
</dbReference>
<accession>A0AAE9E0I6</accession>
<protein>
    <recommendedName>
        <fullName evidence="1">MATH domain-containing protein</fullName>
    </recommendedName>
</protein>
<gene>
    <name evidence="2" type="ORF">L5515_001175</name>
</gene>
<name>A0AAE9E0I6_CAEBR</name>
<dbReference type="InterPro" id="IPR005071">
    <property type="entry name" value="Glycoprotein"/>
</dbReference>
<organism evidence="2 3">
    <name type="scientific">Caenorhabditis briggsae</name>
    <dbReference type="NCBI Taxonomy" id="6238"/>
    <lineage>
        <taxon>Eukaryota</taxon>
        <taxon>Metazoa</taxon>
        <taxon>Ecdysozoa</taxon>
        <taxon>Nematoda</taxon>
        <taxon>Chromadorea</taxon>
        <taxon>Rhabditida</taxon>
        <taxon>Rhabditina</taxon>
        <taxon>Rhabditomorpha</taxon>
        <taxon>Rhabditoidea</taxon>
        <taxon>Rhabditidae</taxon>
        <taxon>Peloderinae</taxon>
        <taxon>Caenorhabditis</taxon>
    </lineage>
</organism>
<dbReference type="InterPro" id="IPR002083">
    <property type="entry name" value="MATH/TRAF_dom"/>
</dbReference>
<feature type="domain" description="MATH" evidence="1">
    <location>
        <begin position="57"/>
        <end position="164"/>
    </location>
</feature>
<dbReference type="Proteomes" id="UP000829354">
    <property type="component" value="Chromosome I"/>
</dbReference>